<sequence>MSCNDSCVTRSGINTANITITQLEAPQTRTGKSAAETIVEIKTPLTSDAALGYTGLGNSFDKEAVQKEIDLQREVSQEFSPRF</sequence>
<protein>
    <submittedName>
        <fullName evidence="1">Uncharacterized protein</fullName>
    </submittedName>
</protein>
<dbReference type="Proteomes" id="UP000019095">
    <property type="component" value="Chromosome"/>
</dbReference>
<keyword evidence="2" id="KW-1185">Reference proteome</keyword>
<dbReference type="EMBL" id="CP003915">
    <property type="protein sequence ID" value="AHG65581.1"/>
    <property type="molecule type" value="Genomic_DNA"/>
</dbReference>
<dbReference type="RefSeq" id="WP_144084687.1">
    <property type="nucleotide sequence ID" value="NZ_CP003915.1"/>
</dbReference>
<dbReference type="HOGENOM" id="CLU_2535110_0_0_4"/>
<dbReference type="eggNOG" id="COG3210">
    <property type="taxonomic scope" value="Bacteria"/>
</dbReference>
<evidence type="ECO:0000313" key="2">
    <source>
        <dbReference type="Proteomes" id="UP000019095"/>
    </source>
</evidence>
<dbReference type="OrthoDB" id="5666689at2"/>
<gene>
    <name evidence="1" type="ORF">MIM_c35210</name>
</gene>
<dbReference type="AlphaFoldDB" id="W0PFW8"/>
<organism evidence="1 2">
    <name type="scientific">Advenella mimigardefordensis (strain DSM 17166 / LMG 22922 / DPN7)</name>
    <dbReference type="NCBI Taxonomy" id="1247726"/>
    <lineage>
        <taxon>Bacteria</taxon>
        <taxon>Pseudomonadati</taxon>
        <taxon>Pseudomonadota</taxon>
        <taxon>Betaproteobacteria</taxon>
        <taxon>Burkholderiales</taxon>
        <taxon>Alcaligenaceae</taxon>
    </lineage>
</organism>
<dbReference type="KEGG" id="amim:MIM_c35210"/>
<proteinExistence type="predicted"/>
<dbReference type="PATRIC" id="fig|1247726.3.peg.3892"/>
<reference evidence="1 2" key="1">
    <citation type="journal article" date="2014" name="Microbiology">
        <title>Unravelling the complete genome sequence of Advenella mimigardefordensis strain DPN7T and novel insights in the catabolism of the xenobiotic polythioester precursor 3,3'-dithiodipropionate.</title>
        <authorList>
            <person name="Wubbeler J.H."/>
            <person name="Hiessl S."/>
            <person name="Schuldes J."/>
            <person name="Thurmer A."/>
            <person name="Daniel R."/>
            <person name="Steinbuchel A."/>
        </authorList>
    </citation>
    <scope>NUCLEOTIDE SEQUENCE [LARGE SCALE GENOMIC DNA]</scope>
    <source>
        <strain evidence="2">DSM 17166 / LMG 22922 / DPN7</strain>
    </source>
</reference>
<name>W0PFW8_ADVMD</name>
<accession>W0PFW8</accession>
<dbReference type="STRING" id="1247726.MIM_c35210"/>
<evidence type="ECO:0000313" key="1">
    <source>
        <dbReference type="EMBL" id="AHG65581.1"/>
    </source>
</evidence>